<dbReference type="InterPro" id="IPR057872">
    <property type="entry name" value="Derepression"/>
</dbReference>
<gene>
    <name evidence="1" type="ORF">EVG56_24100</name>
</gene>
<evidence type="ECO:0000313" key="1">
    <source>
        <dbReference type="EMBL" id="ECB1989432.1"/>
    </source>
</evidence>
<dbReference type="EMBL" id="AAHWUP010000067">
    <property type="protein sequence ID" value="ECB1989432.1"/>
    <property type="molecule type" value="Genomic_DNA"/>
</dbReference>
<sequence length="80" mass="9466">MANRKQRQRHTRADVQRIHTRTEINRRLYRASSITRIMYINMLHERSGAVTPSYIAAIFSYLADDLRELQQLVSKPKHSV</sequence>
<accession>A0A5X8YVA7</accession>
<protein>
    <submittedName>
        <fullName evidence="1">Derepression protein</fullName>
    </submittedName>
</protein>
<proteinExistence type="predicted"/>
<dbReference type="Pfam" id="PF25738">
    <property type="entry name" value="Derepression"/>
    <property type="match status" value="1"/>
</dbReference>
<reference evidence="1" key="1">
    <citation type="submission" date="2019-01" db="EMBL/GenBank/DDBJ databases">
        <authorList>
            <person name="Ashton P.M."/>
            <person name="Dallman T."/>
            <person name="Nair S."/>
            <person name="De Pinna E."/>
            <person name="Peters T."/>
            <person name="Grant K."/>
        </authorList>
    </citation>
    <scope>NUCLEOTIDE SEQUENCE</scope>
    <source>
        <strain evidence="1">508285</strain>
    </source>
</reference>
<organism evidence="1">
    <name type="scientific">Salmonella enterica subsp. enterica serovar Kisarawe</name>
    <dbReference type="NCBI Taxonomy" id="2517242"/>
    <lineage>
        <taxon>Bacteria</taxon>
        <taxon>Pseudomonadati</taxon>
        <taxon>Pseudomonadota</taxon>
        <taxon>Gammaproteobacteria</taxon>
        <taxon>Enterobacterales</taxon>
        <taxon>Enterobacteriaceae</taxon>
        <taxon>Salmonella</taxon>
    </lineage>
</organism>
<name>A0A5X8YVA7_SALET</name>
<dbReference type="AlphaFoldDB" id="A0A5X8YVA7"/>
<comment type="caution">
    <text evidence="1">The sequence shown here is derived from an EMBL/GenBank/DDBJ whole genome shotgun (WGS) entry which is preliminary data.</text>
</comment>